<keyword evidence="8 13" id="KW-1133">Transmembrane helix</keyword>
<dbReference type="PANTHER" id="PTHR47982:SF35">
    <property type="entry name" value="PROLINE-RICH RECEPTOR-LIKE PROTEIN KINASE PERK1-RELATED"/>
    <property type="match status" value="1"/>
</dbReference>
<dbReference type="InterPro" id="IPR000719">
    <property type="entry name" value="Prot_kinase_dom"/>
</dbReference>
<dbReference type="InterPro" id="IPR047117">
    <property type="entry name" value="PERK1-13-like"/>
</dbReference>
<evidence type="ECO:0000256" key="12">
    <source>
        <dbReference type="SAM" id="MobiDB-lite"/>
    </source>
</evidence>
<evidence type="ECO:0000256" key="2">
    <source>
        <dbReference type="ARBA" id="ARBA00012513"/>
    </source>
</evidence>
<evidence type="ECO:0000259" key="14">
    <source>
        <dbReference type="PROSITE" id="PS50011"/>
    </source>
</evidence>
<dbReference type="FunFam" id="3.30.200.20:FF:000162">
    <property type="entry name" value="Adenine nucleotide alpha hydrolase-like domain kinase"/>
    <property type="match status" value="1"/>
</dbReference>
<dbReference type="SUPFAM" id="SSF56112">
    <property type="entry name" value="Protein kinase-like (PK-like)"/>
    <property type="match status" value="1"/>
</dbReference>
<evidence type="ECO:0000256" key="3">
    <source>
        <dbReference type="ARBA" id="ARBA00022527"/>
    </source>
</evidence>
<dbReference type="PANTHER" id="PTHR47982">
    <property type="entry name" value="PROLINE-RICH RECEPTOR-LIKE PROTEIN KINASE PERK4"/>
    <property type="match status" value="1"/>
</dbReference>
<dbReference type="InterPro" id="IPR008271">
    <property type="entry name" value="Ser/Thr_kinase_AS"/>
</dbReference>
<dbReference type="Pfam" id="PF07714">
    <property type="entry name" value="PK_Tyr_Ser-Thr"/>
    <property type="match status" value="1"/>
</dbReference>
<keyword evidence="3" id="KW-0723">Serine/threonine-protein kinase</keyword>
<keyword evidence="4" id="KW-0808">Transferase</keyword>
<evidence type="ECO:0000256" key="10">
    <source>
        <dbReference type="ARBA" id="ARBA00047899"/>
    </source>
</evidence>
<keyword evidence="3" id="KW-0418">Kinase</keyword>
<feature type="region of interest" description="Disordered" evidence="12">
    <location>
        <begin position="46"/>
        <end position="78"/>
    </location>
</feature>
<dbReference type="CDD" id="cd14066">
    <property type="entry name" value="STKc_IRAK"/>
    <property type="match status" value="1"/>
</dbReference>
<evidence type="ECO:0000256" key="5">
    <source>
        <dbReference type="ARBA" id="ARBA00022692"/>
    </source>
</evidence>
<evidence type="ECO:0000256" key="9">
    <source>
        <dbReference type="ARBA" id="ARBA00023136"/>
    </source>
</evidence>
<dbReference type="GeneID" id="120261255"/>
<dbReference type="GO" id="GO:0005886">
    <property type="term" value="C:plasma membrane"/>
    <property type="evidence" value="ECO:0007669"/>
    <property type="project" value="UniProtKB-SubCell"/>
</dbReference>
<proteinExistence type="predicted"/>
<comment type="catalytic activity">
    <reaction evidence="10">
        <text>L-threonyl-[protein] + ATP = O-phospho-L-threonyl-[protein] + ADP + H(+)</text>
        <dbReference type="Rhea" id="RHEA:46608"/>
        <dbReference type="Rhea" id="RHEA-COMP:11060"/>
        <dbReference type="Rhea" id="RHEA-COMP:11605"/>
        <dbReference type="ChEBI" id="CHEBI:15378"/>
        <dbReference type="ChEBI" id="CHEBI:30013"/>
        <dbReference type="ChEBI" id="CHEBI:30616"/>
        <dbReference type="ChEBI" id="CHEBI:61977"/>
        <dbReference type="ChEBI" id="CHEBI:456216"/>
        <dbReference type="EC" id="2.7.11.1"/>
    </reaction>
</comment>
<evidence type="ECO:0000256" key="13">
    <source>
        <dbReference type="SAM" id="Phobius"/>
    </source>
</evidence>
<dbReference type="RefSeq" id="XP_039125003.1">
    <property type="nucleotide sequence ID" value="XM_039269069.1"/>
</dbReference>
<comment type="subcellular location">
    <subcellularLocation>
        <location evidence="1">Cell membrane</location>
        <topology evidence="1">Single-pass membrane protein</topology>
    </subcellularLocation>
</comment>
<evidence type="ECO:0000256" key="11">
    <source>
        <dbReference type="ARBA" id="ARBA00048679"/>
    </source>
</evidence>
<keyword evidence="9 13" id="KW-0472">Membrane</keyword>
<evidence type="ECO:0000256" key="8">
    <source>
        <dbReference type="ARBA" id="ARBA00022989"/>
    </source>
</evidence>
<dbReference type="GO" id="GO:0005524">
    <property type="term" value="F:ATP binding"/>
    <property type="evidence" value="ECO:0007669"/>
    <property type="project" value="UniProtKB-KW"/>
</dbReference>
<evidence type="ECO:0000256" key="7">
    <source>
        <dbReference type="ARBA" id="ARBA00022840"/>
    </source>
</evidence>
<dbReference type="FunFam" id="1.10.510.10:FF:000783">
    <property type="entry name" value="Proline-rich receptor-like protein kinase PERK4"/>
    <property type="match status" value="1"/>
</dbReference>
<dbReference type="GO" id="GO:0004674">
    <property type="term" value="F:protein serine/threonine kinase activity"/>
    <property type="evidence" value="ECO:0007669"/>
    <property type="project" value="UniProtKB-KW"/>
</dbReference>
<keyword evidence="7" id="KW-0067">ATP-binding</keyword>
<dbReference type="EC" id="2.7.11.1" evidence="2"/>
<evidence type="ECO:0000256" key="1">
    <source>
        <dbReference type="ARBA" id="ARBA00004162"/>
    </source>
</evidence>
<comment type="catalytic activity">
    <reaction evidence="11">
        <text>L-seryl-[protein] + ATP = O-phospho-L-seryl-[protein] + ADP + H(+)</text>
        <dbReference type="Rhea" id="RHEA:17989"/>
        <dbReference type="Rhea" id="RHEA-COMP:9863"/>
        <dbReference type="Rhea" id="RHEA-COMP:11604"/>
        <dbReference type="ChEBI" id="CHEBI:15378"/>
        <dbReference type="ChEBI" id="CHEBI:29999"/>
        <dbReference type="ChEBI" id="CHEBI:30616"/>
        <dbReference type="ChEBI" id="CHEBI:83421"/>
        <dbReference type="ChEBI" id="CHEBI:456216"/>
        <dbReference type="EC" id="2.7.11.1"/>
    </reaction>
</comment>
<feature type="transmembrane region" description="Helical" evidence="13">
    <location>
        <begin position="7"/>
        <end position="24"/>
    </location>
</feature>
<evidence type="ECO:0000256" key="6">
    <source>
        <dbReference type="ARBA" id="ARBA00022741"/>
    </source>
</evidence>
<gene>
    <name evidence="16" type="primary">LOC120261255</name>
</gene>
<keyword evidence="15" id="KW-1185">Reference proteome</keyword>
<protein>
    <recommendedName>
        <fullName evidence="2">non-specific serine/threonine protein kinase</fullName>
        <ecNumber evidence="2">2.7.11.1</ecNumber>
    </recommendedName>
</protein>
<accession>A0AB40BCG7</accession>
<keyword evidence="6" id="KW-0547">Nucleotide-binding</keyword>
<feature type="domain" description="Protein kinase" evidence="14">
    <location>
        <begin position="97"/>
        <end position="391"/>
    </location>
</feature>
<dbReference type="InterPro" id="IPR001245">
    <property type="entry name" value="Ser-Thr/Tyr_kinase_cat_dom"/>
</dbReference>
<dbReference type="PROSITE" id="PS00108">
    <property type="entry name" value="PROTEIN_KINASE_ST"/>
    <property type="match status" value="1"/>
</dbReference>
<evidence type="ECO:0000313" key="15">
    <source>
        <dbReference type="Proteomes" id="UP001515500"/>
    </source>
</evidence>
<dbReference type="SMART" id="SM00220">
    <property type="entry name" value="S_TKc"/>
    <property type="match status" value="1"/>
</dbReference>
<evidence type="ECO:0000256" key="4">
    <source>
        <dbReference type="ARBA" id="ARBA00022679"/>
    </source>
</evidence>
<dbReference type="Proteomes" id="UP001515500">
    <property type="component" value="Chromosome 5"/>
</dbReference>
<dbReference type="Gene3D" id="1.10.510.10">
    <property type="entry name" value="Transferase(Phosphotransferase) domain 1"/>
    <property type="match status" value="1"/>
</dbReference>
<dbReference type="InterPro" id="IPR011009">
    <property type="entry name" value="Kinase-like_dom_sf"/>
</dbReference>
<name>A0AB40BCG7_DIOCR</name>
<dbReference type="Gene3D" id="3.30.200.20">
    <property type="entry name" value="Phosphorylase Kinase, domain 1"/>
    <property type="match status" value="1"/>
</dbReference>
<dbReference type="AlphaFoldDB" id="A0AB40BCG7"/>
<organism evidence="15 16">
    <name type="scientific">Dioscorea cayennensis subsp. rotundata</name>
    <name type="common">White Guinea yam</name>
    <name type="synonym">Dioscorea rotundata</name>
    <dbReference type="NCBI Taxonomy" id="55577"/>
    <lineage>
        <taxon>Eukaryota</taxon>
        <taxon>Viridiplantae</taxon>
        <taxon>Streptophyta</taxon>
        <taxon>Embryophyta</taxon>
        <taxon>Tracheophyta</taxon>
        <taxon>Spermatophyta</taxon>
        <taxon>Magnoliopsida</taxon>
        <taxon>Liliopsida</taxon>
        <taxon>Dioscoreales</taxon>
        <taxon>Dioscoreaceae</taxon>
        <taxon>Dioscorea</taxon>
    </lineage>
</organism>
<reference evidence="16" key="1">
    <citation type="submission" date="2025-08" db="UniProtKB">
        <authorList>
            <consortium name="RefSeq"/>
        </authorList>
    </citation>
    <scope>IDENTIFICATION</scope>
</reference>
<dbReference type="PROSITE" id="PS50011">
    <property type="entry name" value="PROTEIN_KINASE_DOM"/>
    <property type="match status" value="1"/>
</dbReference>
<evidence type="ECO:0000313" key="16">
    <source>
        <dbReference type="RefSeq" id="XP_039125003.1"/>
    </source>
</evidence>
<keyword evidence="5 13" id="KW-0812">Transmembrane</keyword>
<sequence>MSDQELAAIIVGVVVLLVLLFLYWNCMCQSEPTSTPRERQDKLNNAQAPNVPRNYPPPSANVVEKGSSSAGPDDSLPPARPGIAFTYEELKKATNSFSPNNFLGEGGFGPVHKGVVTIDKKGVLPFDEEGVLPIDIEIAVKQLKPGARQGQCEFEAEVNIISRVHHKHLVSLVGYCISEERRLLVYEFVPNNTLHFHLHGEGRPTMDWSTRLKIALGSAKGLAYLHEDCNPRIIHRDIKAANILLDSQFEVKVADFGLARFAYDYKTHISTNHLKGTFGYFAPEYASSGKLSDKSDVYASGVMLLELITGRLPVDKSPSNDSWVALFNWASPLLADALKGNYEPLVDPRLGKNYNPNEMARMVACAAACVRHSANHRPRMSLVVKVLEGDVSPENLNDGVPPMRTGRT</sequence>